<evidence type="ECO:0000313" key="2">
    <source>
        <dbReference type="Proteomes" id="UP000693942"/>
    </source>
</evidence>
<reference evidence="1" key="1">
    <citation type="submission" date="2021-04" db="EMBL/GenBank/DDBJ databases">
        <title>First draft genome resource for Brassicaceae pathogens Fusarium oxysporum f. sp. raphani and Fusarium oxysporum f. sp. rapae.</title>
        <authorList>
            <person name="Asai S."/>
        </authorList>
    </citation>
    <scope>NUCLEOTIDE SEQUENCE</scope>
    <source>
        <strain evidence="1">Tf1262</strain>
    </source>
</reference>
<gene>
    <name evidence="1" type="ORF">Forpi1262_v016429</name>
</gene>
<dbReference type="Proteomes" id="UP000693942">
    <property type="component" value="Unassembled WGS sequence"/>
</dbReference>
<protein>
    <recommendedName>
        <fullName evidence="3">RNase H type-1 domain-containing protein</fullName>
    </recommendedName>
</protein>
<accession>A0A8J5P4E5</accession>
<dbReference type="AlphaFoldDB" id="A0A8J5P4E5"/>
<evidence type="ECO:0000313" key="1">
    <source>
        <dbReference type="EMBL" id="KAG7418703.1"/>
    </source>
</evidence>
<sequence length="394" mass="43767">MRSYINIQTLLKTHPLASLNVSTSRKYMSPLRKLTLAHEGSNIERIETIQAYAVPLWHNHVSTVCEADREAAIAAAENVSDIAIATSASERRGLVGMGGTVAHRSFGQTDTVVASYSVTLGSRDDQNPYTAELEAIAMALRCMPDGLQRRELTVLSSSQSSLKAIAPPRQQSGQITIRQIYKHIERLGKGNNRVEMVWVPSQDDCLTMSCEAKRQAQKATRAECTPRSLPYQACSMRTRLVAAQLHQQRRLPDRVGGYSKRIDRALPGKHTQALYDRLKRREADVLSQLRMGMARINGYLSKIGAAESDMCECGHAPETMENFLFRCTRCETERESMRQAGQSTIGNLSFFLSGKLAPDGPKWAPNLEAVRAAVKFAMTTGRLSREGTRETENH</sequence>
<organism evidence="1 2">
    <name type="scientific">Fusarium oxysporum f. sp. raphani</name>
    <dbReference type="NCBI Taxonomy" id="96318"/>
    <lineage>
        <taxon>Eukaryota</taxon>
        <taxon>Fungi</taxon>
        <taxon>Dikarya</taxon>
        <taxon>Ascomycota</taxon>
        <taxon>Pezizomycotina</taxon>
        <taxon>Sordariomycetes</taxon>
        <taxon>Hypocreomycetidae</taxon>
        <taxon>Hypocreales</taxon>
        <taxon>Nectriaceae</taxon>
        <taxon>Fusarium</taxon>
        <taxon>Fusarium oxysporum species complex</taxon>
    </lineage>
</organism>
<proteinExistence type="predicted"/>
<name>A0A8J5P4E5_FUSOX</name>
<comment type="caution">
    <text evidence="1">The sequence shown here is derived from an EMBL/GenBank/DDBJ whole genome shotgun (WGS) entry which is preliminary data.</text>
</comment>
<evidence type="ECO:0008006" key="3">
    <source>
        <dbReference type="Google" id="ProtNLM"/>
    </source>
</evidence>
<dbReference type="EMBL" id="JAELUR010000019">
    <property type="protein sequence ID" value="KAG7418703.1"/>
    <property type="molecule type" value="Genomic_DNA"/>
</dbReference>